<dbReference type="RefSeq" id="WP_184727220.1">
    <property type="nucleotide sequence ID" value="NZ_JACHIW010000001.1"/>
</dbReference>
<keyword evidence="2" id="KW-1185">Reference proteome</keyword>
<dbReference type="EMBL" id="JACHIW010000001">
    <property type="protein sequence ID" value="MBB5155994.1"/>
    <property type="molecule type" value="Genomic_DNA"/>
</dbReference>
<evidence type="ECO:0000313" key="1">
    <source>
        <dbReference type="EMBL" id="MBB5155994.1"/>
    </source>
</evidence>
<dbReference type="Pfam" id="PF08962">
    <property type="entry name" value="Rv2632c-like"/>
    <property type="match status" value="1"/>
</dbReference>
<accession>A0A840Q5U9</accession>
<dbReference type="InterPro" id="IPR015057">
    <property type="entry name" value="Rv2632c-like"/>
</dbReference>
<gene>
    <name evidence="1" type="ORF">BJ970_003528</name>
</gene>
<dbReference type="Gene3D" id="3.30.160.240">
    <property type="entry name" value="Rv1738"/>
    <property type="match status" value="1"/>
</dbReference>
<dbReference type="SUPFAM" id="SSF143212">
    <property type="entry name" value="Rv2632c-like"/>
    <property type="match status" value="1"/>
</dbReference>
<sequence>MPTTEHWSVDIYLTEEEDRTYAQAQLHTRDATDLRGTGLAKRDPQDVNVPEVGAEIAAARSLFELAHHLLRAATADVEQLTGEPAHLHS</sequence>
<comment type="caution">
    <text evidence="1">The sequence shown here is derived from an EMBL/GenBank/DDBJ whole genome shotgun (WGS) entry which is preliminary data.</text>
</comment>
<dbReference type="InterPro" id="IPR038070">
    <property type="entry name" value="Rv2632c-like_sf"/>
</dbReference>
<reference evidence="1 2" key="1">
    <citation type="submission" date="2020-08" db="EMBL/GenBank/DDBJ databases">
        <title>Sequencing the genomes of 1000 actinobacteria strains.</title>
        <authorList>
            <person name="Klenk H.-P."/>
        </authorList>
    </citation>
    <scope>NUCLEOTIDE SEQUENCE [LARGE SCALE GENOMIC DNA]</scope>
    <source>
        <strain evidence="1 2">DSM 45584</strain>
    </source>
</reference>
<name>A0A840Q5U9_9PSEU</name>
<evidence type="ECO:0008006" key="3">
    <source>
        <dbReference type="Google" id="ProtNLM"/>
    </source>
</evidence>
<dbReference type="AlphaFoldDB" id="A0A840Q5U9"/>
<protein>
    <recommendedName>
        <fullName evidence="3">DUF1876 domain-containing protein</fullName>
    </recommendedName>
</protein>
<dbReference type="Proteomes" id="UP000584374">
    <property type="component" value="Unassembled WGS sequence"/>
</dbReference>
<evidence type="ECO:0000313" key="2">
    <source>
        <dbReference type="Proteomes" id="UP000584374"/>
    </source>
</evidence>
<organism evidence="1 2">
    <name type="scientific">Saccharopolyspora phatthalungensis</name>
    <dbReference type="NCBI Taxonomy" id="664693"/>
    <lineage>
        <taxon>Bacteria</taxon>
        <taxon>Bacillati</taxon>
        <taxon>Actinomycetota</taxon>
        <taxon>Actinomycetes</taxon>
        <taxon>Pseudonocardiales</taxon>
        <taxon>Pseudonocardiaceae</taxon>
        <taxon>Saccharopolyspora</taxon>
    </lineage>
</organism>
<proteinExistence type="predicted"/>